<feature type="transmembrane region" description="Helical" evidence="4">
    <location>
        <begin position="40"/>
        <end position="60"/>
    </location>
</feature>
<dbReference type="HOGENOM" id="CLU_089659_0_0_6"/>
<evidence type="ECO:0000256" key="4">
    <source>
        <dbReference type="SAM" id="Phobius"/>
    </source>
</evidence>
<dbReference type="PANTHER" id="PTHR13610:SF9">
    <property type="entry name" value="FI06469P"/>
    <property type="match status" value="1"/>
</dbReference>
<protein>
    <recommendedName>
        <fullName evidence="7">Methyltransferase type 12</fullName>
    </recommendedName>
</protein>
<accession>W0DZU4</accession>
<keyword evidence="4" id="KW-1133">Transmembrane helix</keyword>
<keyword evidence="4" id="KW-0472">Membrane</keyword>
<evidence type="ECO:0000313" key="6">
    <source>
        <dbReference type="Proteomes" id="UP000005380"/>
    </source>
</evidence>
<evidence type="ECO:0000256" key="1">
    <source>
        <dbReference type="ARBA" id="ARBA00022603"/>
    </source>
</evidence>
<keyword evidence="6" id="KW-1185">Reference proteome</keyword>
<dbReference type="GO" id="GO:0032259">
    <property type="term" value="P:methylation"/>
    <property type="evidence" value="ECO:0007669"/>
    <property type="project" value="UniProtKB-KW"/>
</dbReference>
<proteinExistence type="predicted"/>
<dbReference type="EMBL" id="CP007030">
    <property type="protein sequence ID" value="AHF02371.1"/>
    <property type="molecule type" value="Genomic_DNA"/>
</dbReference>
<dbReference type="Proteomes" id="UP000005380">
    <property type="component" value="Chromosome"/>
</dbReference>
<dbReference type="PANTHER" id="PTHR13610">
    <property type="entry name" value="METHYLTRANSFERASE DOMAIN-CONTAINING PROTEIN"/>
    <property type="match status" value="1"/>
</dbReference>
<dbReference type="GO" id="GO:0016279">
    <property type="term" value="F:protein-lysine N-methyltransferase activity"/>
    <property type="evidence" value="ECO:0007669"/>
    <property type="project" value="InterPro"/>
</dbReference>
<keyword evidence="3" id="KW-0949">S-adenosyl-L-methionine</keyword>
<keyword evidence="2" id="KW-0808">Transferase</keyword>
<sequence length="271" mass="30994">MGQLKVIARLLAVQLAAGLWLFILVLIASKWLEPPFADHWLLLGWLFGAALFSWPLKSLWRGVSLIIPLFVYGWFALAIAPIWGLVIALVLWLVYRNGAGHQVPFYRSSTDVITALRIWLDESSPRASGLRLADMGCGDGRLLFNLADHPVLSTLYGYETAWLPYWLARWRLFTWQKRHPGKSASKIQLVRQDFWQQDWGAFDLVYVYLSPAVMAKVAEKAGQGLQQQAWLVSYEFAISEQDCAAHHLTLTDVWELGETDPTRLYWYQKSV</sequence>
<name>W0DZU4_9GAMM</name>
<dbReference type="Gene3D" id="3.40.50.150">
    <property type="entry name" value="Vaccinia Virus protein VP39"/>
    <property type="match status" value="1"/>
</dbReference>
<feature type="transmembrane region" description="Helical" evidence="4">
    <location>
        <begin position="6"/>
        <end position="28"/>
    </location>
</feature>
<keyword evidence="1" id="KW-0489">Methyltransferase</keyword>
<dbReference type="RefSeq" id="WP_006460902.1">
    <property type="nucleotide sequence ID" value="NZ_CP007030.1"/>
</dbReference>
<dbReference type="KEGG" id="tao:THIAE_08930"/>
<dbReference type="InterPro" id="IPR029063">
    <property type="entry name" value="SAM-dependent_MTases_sf"/>
</dbReference>
<gene>
    <name evidence="5" type="ORF">THIAE_08930</name>
</gene>
<dbReference type="OrthoDB" id="5611641at2"/>
<evidence type="ECO:0000256" key="2">
    <source>
        <dbReference type="ARBA" id="ARBA00022679"/>
    </source>
</evidence>
<dbReference type="AlphaFoldDB" id="W0DZU4"/>
<evidence type="ECO:0000256" key="3">
    <source>
        <dbReference type="ARBA" id="ARBA00022691"/>
    </source>
</evidence>
<dbReference type="SUPFAM" id="SSF53335">
    <property type="entry name" value="S-adenosyl-L-methionine-dependent methyltransferases"/>
    <property type="match status" value="1"/>
</dbReference>
<feature type="transmembrane region" description="Helical" evidence="4">
    <location>
        <begin position="72"/>
        <end position="95"/>
    </location>
</feature>
<reference evidence="5 6" key="1">
    <citation type="submission" date="2013-12" db="EMBL/GenBank/DDBJ databases">
        <authorList>
            <consortium name="DOE Joint Genome Institute"/>
            <person name="Kappler U."/>
            <person name="Huntemann M."/>
            <person name="Han J."/>
            <person name="Chen A."/>
            <person name="Kyrpides N."/>
            <person name="Mavromatis K."/>
            <person name="Markowitz V."/>
            <person name="Palaniappan K."/>
            <person name="Ivanova N."/>
            <person name="Schaumberg A."/>
            <person name="Pati A."/>
            <person name="Liolios K."/>
            <person name="Nordberg H.P."/>
            <person name="Cantor M.N."/>
            <person name="Hua S.X."/>
            <person name="Woyke T."/>
        </authorList>
    </citation>
    <scope>NUCLEOTIDE SEQUENCE [LARGE SCALE GENOMIC DNA]</scope>
    <source>
        <strain evidence="6">AL2</strain>
    </source>
</reference>
<dbReference type="eggNOG" id="COG0500">
    <property type="taxonomic scope" value="Bacteria"/>
</dbReference>
<dbReference type="STRING" id="717772.THIAE_08930"/>
<evidence type="ECO:0000313" key="5">
    <source>
        <dbReference type="EMBL" id="AHF02371.1"/>
    </source>
</evidence>
<dbReference type="InterPro" id="IPR026170">
    <property type="entry name" value="FAM173A/B"/>
</dbReference>
<dbReference type="InParanoid" id="W0DZU4"/>
<keyword evidence="4" id="KW-0812">Transmembrane</keyword>
<evidence type="ECO:0008006" key="7">
    <source>
        <dbReference type="Google" id="ProtNLM"/>
    </source>
</evidence>
<organism evidence="5 6">
    <name type="scientific">Thiomicrospira aerophila AL3</name>
    <dbReference type="NCBI Taxonomy" id="717772"/>
    <lineage>
        <taxon>Bacteria</taxon>
        <taxon>Pseudomonadati</taxon>
        <taxon>Pseudomonadota</taxon>
        <taxon>Gammaproteobacteria</taxon>
        <taxon>Thiotrichales</taxon>
        <taxon>Piscirickettsiaceae</taxon>
        <taxon>Thiomicrospira</taxon>
    </lineage>
</organism>